<name>A0A3G2JKW7_9ACTN</name>
<evidence type="ECO:0000313" key="3">
    <source>
        <dbReference type="Proteomes" id="UP000268329"/>
    </source>
</evidence>
<protein>
    <submittedName>
        <fullName evidence="2">Uncharacterized protein</fullName>
    </submittedName>
</protein>
<organism evidence="2 3">
    <name type="scientific">Streptomyces dangxiongensis</name>
    <dbReference type="NCBI Taxonomy" id="1442032"/>
    <lineage>
        <taxon>Bacteria</taxon>
        <taxon>Bacillati</taxon>
        <taxon>Actinomycetota</taxon>
        <taxon>Actinomycetes</taxon>
        <taxon>Kitasatosporales</taxon>
        <taxon>Streptomycetaceae</taxon>
        <taxon>Streptomyces</taxon>
    </lineage>
</organism>
<feature type="signal peptide" evidence="1">
    <location>
        <begin position="1"/>
        <end position="28"/>
    </location>
</feature>
<accession>A0A3G2JKW7</accession>
<dbReference type="EMBL" id="CP033073">
    <property type="protein sequence ID" value="AYN43088.1"/>
    <property type="molecule type" value="Genomic_DNA"/>
</dbReference>
<dbReference type="Proteomes" id="UP000268329">
    <property type="component" value="Chromosome"/>
</dbReference>
<sequence>MLRIRSGRSWRRALVSGLAALALAPVTARYGGNSPGYDDNITSVCADSRLDGTHLSLHHYGCSAP</sequence>
<reference evidence="2 3" key="1">
    <citation type="submission" date="2018-10" db="EMBL/GenBank/DDBJ databases">
        <title>The genome of Streptomyces dangxiongensis Z022.</title>
        <authorList>
            <person name="Zhang B."/>
        </authorList>
    </citation>
    <scope>NUCLEOTIDE SEQUENCE [LARGE SCALE GENOMIC DNA]</scope>
    <source>
        <strain evidence="2 3">Z022</strain>
    </source>
</reference>
<keyword evidence="3" id="KW-1185">Reference proteome</keyword>
<proteinExistence type="predicted"/>
<dbReference type="AlphaFoldDB" id="A0A3G2JKW7"/>
<dbReference type="RefSeq" id="WP_121790514.1">
    <property type="nucleotide sequence ID" value="NZ_CP033073.1"/>
</dbReference>
<keyword evidence="1" id="KW-0732">Signal</keyword>
<gene>
    <name evidence="2" type="ORF">D9753_34125</name>
</gene>
<evidence type="ECO:0000256" key="1">
    <source>
        <dbReference type="SAM" id="SignalP"/>
    </source>
</evidence>
<feature type="chain" id="PRO_5018136829" evidence="1">
    <location>
        <begin position="29"/>
        <end position="65"/>
    </location>
</feature>
<dbReference type="KEGG" id="sdd:D9753_34125"/>
<evidence type="ECO:0000313" key="2">
    <source>
        <dbReference type="EMBL" id="AYN43088.1"/>
    </source>
</evidence>